<gene>
    <name evidence="7" type="ORF">IAB38_02825</name>
</gene>
<keyword evidence="2" id="KW-0964">Secreted</keyword>
<dbReference type="Pfam" id="PF17802">
    <property type="entry name" value="SpaA"/>
    <property type="match status" value="2"/>
</dbReference>
<name>A0A9D1DTY7_9FIRM</name>
<organism evidence="7 8">
    <name type="scientific">Candidatus Onthousia excrementipullorum</name>
    <dbReference type="NCBI Taxonomy" id="2840884"/>
    <lineage>
        <taxon>Bacteria</taxon>
        <taxon>Bacillati</taxon>
        <taxon>Bacillota</taxon>
        <taxon>Bacilli</taxon>
        <taxon>Candidatus Onthousia</taxon>
    </lineage>
</organism>
<keyword evidence="3 4" id="KW-0732">Signal</keyword>
<dbReference type="Gene3D" id="2.60.40.10">
    <property type="entry name" value="Immunoglobulins"/>
    <property type="match status" value="2"/>
</dbReference>
<dbReference type="AlphaFoldDB" id="A0A9D1DTY7"/>
<dbReference type="EMBL" id="DVHC01000029">
    <property type="protein sequence ID" value="HIR58961.1"/>
    <property type="molecule type" value="Genomic_DNA"/>
</dbReference>
<evidence type="ECO:0000313" key="8">
    <source>
        <dbReference type="Proteomes" id="UP000824232"/>
    </source>
</evidence>
<dbReference type="Proteomes" id="UP000824232">
    <property type="component" value="Unassembled WGS sequence"/>
</dbReference>
<feature type="domain" description="SpaA-like prealbumin fold" evidence="6">
    <location>
        <begin position="385"/>
        <end position="454"/>
    </location>
</feature>
<dbReference type="InterPro" id="IPR013552">
    <property type="entry name" value="Thioester_dom"/>
</dbReference>
<dbReference type="PANTHER" id="PTHR36108:SF13">
    <property type="entry name" value="COLOSSIN-B-RELATED"/>
    <property type="match status" value="1"/>
</dbReference>
<feature type="domain" description="SpaA-like prealbumin fold" evidence="6">
    <location>
        <begin position="279"/>
        <end position="363"/>
    </location>
</feature>
<reference evidence="7" key="2">
    <citation type="journal article" date="2021" name="PeerJ">
        <title>Extensive microbial diversity within the chicken gut microbiome revealed by metagenomics and culture.</title>
        <authorList>
            <person name="Gilroy R."/>
            <person name="Ravi A."/>
            <person name="Getino M."/>
            <person name="Pursley I."/>
            <person name="Horton D.L."/>
            <person name="Alikhan N.F."/>
            <person name="Baker D."/>
            <person name="Gharbi K."/>
            <person name="Hall N."/>
            <person name="Watson M."/>
            <person name="Adriaenssens E.M."/>
            <person name="Foster-Nyarko E."/>
            <person name="Jarju S."/>
            <person name="Secka A."/>
            <person name="Antonio M."/>
            <person name="Oren A."/>
            <person name="Chaudhuri R.R."/>
            <person name="La Ragione R."/>
            <person name="Hildebrand F."/>
            <person name="Pallen M.J."/>
        </authorList>
    </citation>
    <scope>NUCLEOTIDE SEQUENCE</scope>
    <source>
        <strain evidence="7">CHK184-20233</strain>
    </source>
</reference>
<comment type="caution">
    <text evidence="7">The sequence shown here is derived from an EMBL/GenBank/DDBJ whole genome shotgun (WGS) entry which is preliminary data.</text>
</comment>
<evidence type="ECO:0000256" key="3">
    <source>
        <dbReference type="ARBA" id="ARBA00022729"/>
    </source>
</evidence>
<feature type="signal peptide" evidence="4">
    <location>
        <begin position="1"/>
        <end position="24"/>
    </location>
</feature>
<dbReference type="InterPro" id="IPR041033">
    <property type="entry name" value="SpaA_PFL_dom_1"/>
</dbReference>
<sequence length="497" mass="57227">MKKILLFLTLSFIYLISSTPIVNASTDSFYEAEYIDNIYMVRYDKSTGTKYYQKARTYRRTSDGKLAYCLQPFKVFNPSNNTYETVDSLPDISSETLERIRDIIGLGYGYGAHGYDMKWYAVTQLMIWQAVEPDCEFYFTDTLNGNRINDYDDEIAKINDLITNSYKVPSFHNGTFYGIVNKPITIEDTNNVLYAFVIRPNDITIDGNKLNIVKDTPGCYNVELSRNYKQGEPVLFYYNPNSQHLATMGSTTNKSTNVKFCFNELKLNIKKIDKDTGTTDSIGEASLKDTVFTLYNKNMEKITDISLDENMEASLSSNDFDLDYGTYYLKETKTGTGYLPNDKVYEINFTGDNPQIDLTIENKVIEKEVTIKKLYGNGKLMQTEPNITFEIYDKDNNLVKSITTDQNGLAKITLPYGHYKIVQSNTTEGYTKIEPFEIFINDIDKDYYYTINDYKEKEEVPKETISIEVPNTSTEDNNYHLFSLILPTYLIVKKKFS</sequence>
<proteinExistence type="inferred from homology"/>
<dbReference type="SUPFAM" id="SSF49478">
    <property type="entry name" value="Cna protein B-type domain"/>
    <property type="match status" value="1"/>
</dbReference>
<evidence type="ECO:0000256" key="4">
    <source>
        <dbReference type="SAM" id="SignalP"/>
    </source>
</evidence>
<feature type="domain" description="Thioester" evidence="5">
    <location>
        <begin position="67"/>
        <end position="164"/>
    </location>
</feature>
<dbReference type="InterPro" id="IPR013783">
    <property type="entry name" value="Ig-like_fold"/>
</dbReference>
<dbReference type="PANTHER" id="PTHR36108">
    <property type="entry name" value="COLOSSIN-B-RELATED"/>
    <property type="match status" value="1"/>
</dbReference>
<evidence type="ECO:0000259" key="6">
    <source>
        <dbReference type="Pfam" id="PF17802"/>
    </source>
</evidence>
<accession>A0A9D1DTY7</accession>
<protein>
    <submittedName>
        <fullName evidence="7">Cys-Gln thioester bond-forming surface protein</fullName>
    </submittedName>
</protein>
<dbReference type="Pfam" id="PF08341">
    <property type="entry name" value="TED"/>
    <property type="match status" value="1"/>
</dbReference>
<evidence type="ECO:0000259" key="5">
    <source>
        <dbReference type="Pfam" id="PF08341"/>
    </source>
</evidence>
<feature type="chain" id="PRO_5038758714" evidence="4">
    <location>
        <begin position="25"/>
        <end position="497"/>
    </location>
</feature>
<reference evidence="7" key="1">
    <citation type="submission" date="2020-10" db="EMBL/GenBank/DDBJ databases">
        <authorList>
            <person name="Gilroy R."/>
        </authorList>
    </citation>
    <scope>NUCLEOTIDE SEQUENCE</scope>
    <source>
        <strain evidence="7">CHK184-20233</strain>
    </source>
</reference>
<evidence type="ECO:0000313" key="7">
    <source>
        <dbReference type="EMBL" id="HIR58961.1"/>
    </source>
</evidence>
<evidence type="ECO:0000256" key="2">
    <source>
        <dbReference type="ARBA" id="ARBA00022525"/>
    </source>
</evidence>
<comment type="similarity">
    <text evidence="1">Belongs to the serine-aspartate repeat-containing protein (SDr) family.</text>
</comment>
<evidence type="ECO:0000256" key="1">
    <source>
        <dbReference type="ARBA" id="ARBA00007257"/>
    </source>
</evidence>